<evidence type="ECO:0000259" key="7">
    <source>
        <dbReference type="Pfam" id="PF00746"/>
    </source>
</evidence>
<keyword evidence="2" id="KW-0964">Secreted</keyword>
<evidence type="ECO:0000313" key="9">
    <source>
        <dbReference type="EMBL" id="MCH9276158.1"/>
    </source>
</evidence>
<name>A0ABS9VVN2_9BIFI</name>
<evidence type="ECO:0000256" key="2">
    <source>
        <dbReference type="ARBA" id="ARBA00022525"/>
    </source>
</evidence>
<feature type="compositionally biased region" description="Low complexity" evidence="5">
    <location>
        <begin position="81"/>
        <end position="93"/>
    </location>
</feature>
<evidence type="ECO:0000256" key="5">
    <source>
        <dbReference type="SAM" id="MobiDB-lite"/>
    </source>
</evidence>
<feature type="domain" description="SpaA-like prealbumin fold" evidence="8">
    <location>
        <begin position="165"/>
        <end position="209"/>
    </location>
</feature>
<dbReference type="InterPro" id="IPR019931">
    <property type="entry name" value="LPXTG_anchor"/>
</dbReference>
<evidence type="ECO:0000313" key="10">
    <source>
        <dbReference type="Proteomes" id="UP000710815"/>
    </source>
</evidence>
<evidence type="ECO:0000256" key="4">
    <source>
        <dbReference type="ARBA" id="ARBA00023088"/>
    </source>
</evidence>
<dbReference type="Pfam" id="PF00746">
    <property type="entry name" value="Gram_pos_anchor"/>
    <property type="match status" value="1"/>
</dbReference>
<keyword evidence="3" id="KW-0732">Signal</keyword>
<dbReference type="InterPro" id="IPR013783">
    <property type="entry name" value="Ig-like_fold"/>
</dbReference>
<feature type="transmembrane region" description="Helical" evidence="6">
    <location>
        <begin position="422"/>
        <end position="443"/>
    </location>
</feature>
<gene>
    <name evidence="9" type="ORF">JS533_007730</name>
</gene>
<reference evidence="9 10" key="2">
    <citation type="journal article" date="2021" name="Syst. Appl. Microbiol.">
        <title>Phylogenetic classification of ten novel species belonging to the genus Bifidobacterium comprising B. phasiani sp. nov., B. pongonis sp. nov., B. saguinibicoloris sp. nov., B. colobi sp. nov., B. simiiventris sp. nov., B. santillanense sp. nov., B. miconis sp. nov., B. amazonense sp. nov., B. pluvialisilvae sp. nov., and B. miconisargentati sp. nov.</title>
        <authorList>
            <person name="Lugli G.A."/>
            <person name="Calvete-Torre I."/>
            <person name="Alessandri G."/>
            <person name="Milani C."/>
            <person name="Turroni F."/>
            <person name="Laiolo P."/>
            <person name="Ossiprandi M.C."/>
            <person name="Margolles A."/>
            <person name="Ruiz L."/>
            <person name="Ventura M."/>
        </authorList>
    </citation>
    <scope>NUCLEOTIDE SEQUENCE [LARGE SCALE GENOMIC DNA]</scope>
    <source>
        <strain evidence="9 10">MA1</strain>
    </source>
</reference>
<dbReference type="InterPro" id="IPR041033">
    <property type="entry name" value="SpaA_PFL_dom_1"/>
</dbReference>
<evidence type="ECO:0000259" key="8">
    <source>
        <dbReference type="Pfam" id="PF17802"/>
    </source>
</evidence>
<proteinExistence type="predicted"/>
<evidence type="ECO:0000256" key="6">
    <source>
        <dbReference type="SAM" id="Phobius"/>
    </source>
</evidence>
<dbReference type="Proteomes" id="UP000710815">
    <property type="component" value="Unassembled WGS sequence"/>
</dbReference>
<dbReference type="EMBL" id="JAFEJT020000028">
    <property type="protein sequence ID" value="MCH9276158.1"/>
    <property type="molecule type" value="Genomic_DNA"/>
</dbReference>
<keyword evidence="1" id="KW-0134">Cell wall</keyword>
<protein>
    <submittedName>
        <fullName evidence="9">Prealbumin-like fold domain-containing protein</fullName>
    </submittedName>
</protein>
<evidence type="ECO:0000256" key="3">
    <source>
        <dbReference type="ARBA" id="ARBA00022729"/>
    </source>
</evidence>
<keyword evidence="10" id="KW-1185">Reference proteome</keyword>
<evidence type="ECO:0000256" key="1">
    <source>
        <dbReference type="ARBA" id="ARBA00022512"/>
    </source>
</evidence>
<feature type="region of interest" description="Disordered" evidence="5">
    <location>
        <begin position="392"/>
        <end position="417"/>
    </location>
</feature>
<accession>A0ABS9VVN2</accession>
<comment type="caution">
    <text evidence="9">The sequence shown here is derived from an EMBL/GenBank/DDBJ whole genome shotgun (WGS) entry which is preliminary data.</text>
</comment>
<keyword evidence="4" id="KW-0572">Peptidoglycan-anchor</keyword>
<feature type="domain" description="Gram-positive cocci surface proteins LPxTG" evidence="7">
    <location>
        <begin position="411"/>
        <end position="446"/>
    </location>
</feature>
<keyword evidence="6" id="KW-0472">Membrane</keyword>
<dbReference type="Gene3D" id="2.60.40.10">
    <property type="entry name" value="Immunoglobulins"/>
    <property type="match status" value="2"/>
</dbReference>
<keyword evidence="6" id="KW-1133">Transmembrane helix</keyword>
<organism evidence="9 10">
    <name type="scientific">Bifidobacterium amazonense</name>
    <dbReference type="NCBI Taxonomy" id="2809027"/>
    <lineage>
        <taxon>Bacteria</taxon>
        <taxon>Bacillati</taxon>
        <taxon>Actinomycetota</taxon>
        <taxon>Actinomycetes</taxon>
        <taxon>Bifidobacteriales</taxon>
        <taxon>Bifidobacteriaceae</taxon>
        <taxon>Bifidobacterium</taxon>
    </lineage>
</organism>
<sequence length="448" mass="46231">MQDAGCNADYLIATIPQVTKGGFLFYNGDTKAYYKLNGKDNFAFNESASITVANGGQSNGAPSGCPATTASATSAAALVQSDSVESDSVTSDSTESDASELSLADGVTETNAESDDASDSAVTALDVQSDEIGVSLAADESQSKTASCIATDGTAGHPGTKCDIDTKAGQFKVNGLATGTYLLKETAAPDGYTINKTVYVFEITTGGTVAWKGGYEDGNTSGTLDNTLKPDLTHGNAISDKSTEMKWYKVSSEDPNAANGYLKGAQWQLVRVKDGANKDIATADQTTYCVVDGNGDGKSDSGGNLICPKTDTAGATITRLTDVSNTETTGTTITVKNEADGIIKITGLTFGTYEMTETVAPEGYDLSTATYTFTIDQTSTSDKTVEIKMTPAEGSAGTPVTGNRITNRPGAELPDTGGEGTKVFLCSGVIAVLVATLGLSLMARRCRS</sequence>
<feature type="region of interest" description="Disordered" evidence="5">
    <location>
        <begin position="81"/>
        <end position="122"/>
    </location>
</feature>
<reference evidence="9 10" key="1">
    <citation type="journal article" date="2021" name="Environ. Microbiol.">
        <title>Genetic insights into the dark matter of the mammalian gut microbiota through targeted genome reconstruction.</title>
        <authorList>
            <person name="Lugli G.A."/>
            <person name="Alessandri G."/>
            <person name="Milani C."/>
            <person name="Viappiani A."/>
            <person name="Fontana F."/>
            <person name="Tarracchini C."/>
            <person name="Mancabelli L."/>
            <person name="Argentini C."/>
            <person name="Ruiz L."/>
            <person name="Margolles A."/>
            <person name="van Sinderen D."/>
            <person name="Turroni F."/>
            <person name="Ventura M."/>
        </authorList>
    </citation>
    <scope>NUCLEOTIDE SEQUENCE [LARGE SCALE GENOMIC DNA]</scope>
    <source>
        <strain evidence="9 10">MA1</strain>
    </source>
</reference>
<dbReference type="Pfam" id="PF17802">
    <property type="entry name" value="SpaA"/>
    <property type="match status" value="2"/>
</dbReference>
<feature type="domain" description="SpaA-like prealbumin fold" evidence="8">
    <location>
        <begin position="313"/>
        <end position="385"/>
    </location>
</feature>
<keyword evidence="6" id="KW-0812">Transmembrane</keyword>